<dbReference type="SUPFAM" id="SSF52540">
    <property type="entry name" value="P-loop containing nucleoside triphosphate hydrolases"/>
    <property type="match status" value="1"/>
</dbReference>
<dbReference type="RefSeq" id="WP_182552253.1">
    <property type="nucleotide sequence ID" value="NZ_JACGXN010000016.1"/>
</dbReference>
<dbReference type="GO" id="GO:0005524">
    <property type="term" value="F:ATP binding"/>
    <property type="evidence" value="ECO:0007669"/>
    <property type="project" value="UniProtKB-KW"/>
</dbReference>
<dbReference type="InterPro" id="IPR027417">
    <property type="entry name" value="P-loop_NTPase"/>
</dbReference>
<dbReference type="EMBL" id="JACGXN010000016">
    <property type="protein sequence ID" value="MBA8881703.1"/>
    <property type="molecule type" value="Genomic_DNA"/>
</dbReference>
<gene>
    <name evidence="1" type="ORF">FHW16_005448</name>
</gene>
<dbReference type="Gene3D" id="3.40.50.300">
    <property type="entry name" value="P-loop containing nucleotide triphosphate hydrolases"/>
    <property type="match status" value="1"/>
</dbReference>
<sequence length="186" mass="20441">MTEIPQYIALCGHPTSGKTTAAEIIGEIYGHATADDGLPLRKIAIDYLGLTQHQVFTQEGKLENVVLNGREWQVREILGEIGNAFEEKFGGDIIPLMSHNARPKEATAVFGSVRREQGKYWRDQGALVLEIVNPLAGPSKFEFDTFNPVHAHAQILNDGLARGLSKEDARKDLAVKLINVIEGRVA</sequence>
<accession>A0A839EMB2</accession>
<dbReference type="AlphaFoldDB" id="A0A839EMB2"/>
<proteinExistence type="predicted"/>
<comment type="caution">
    <text evidence="1">The sequence shown here is derived from an EMBL/GenBank/DDBJ whole genome shotgun (WGS) entry which is preliminary data.</text>
</comment>
<evidence type="ECO:0000313" key="2">
    <source>
        <dbReference type="Proteomes" id="UP000549052"/>
    </source>
</evidence>
<keyword evidence="2" id="KW-1185">Reference proteome</keyword>
<keyword evidence="1" id="KW-0067">ATP-binding</keyword>
<protein>
    <submittedName>
        <fullName evidence="1">Energy-coupling factor transporter ATP-binding protein EcfA2</fullName>
    </submittedName>
</protein>
<organism evidence="1 2">
    <name type="scientific">Phyllobacterium myrsinacearum</name>
    <dbReference type="NCBI Taxonomy" id="28101"/>
    <lineage>
        <taxon>Bacteria</taxon>
        <taxon>Pseudomonadati</taxon>
        <taxon>Pseudomonadota</taxon>
        <taxon>Alphaproteobacteria</taxon>
        <taxon>Hyphomicrobiales</taxon>
        <taxon>Phyllobacteriaceae</taxon>
        <taxon>Phyllobacterium</taxon>
    </lineage>
</organism>
<keyword evidence="1" id="KW-0547">Nucleotide-binding</keyword>
<evidence type="ECO:0000313" key="1">
    <source>
        <dbReference type="EMBL" id="MBA8881703.1"/>
    </source>
</evidence>
<name>A0A839EMB2_9HYPH</name>
<reference evidence="1 2" key="1">
    <citation type="submission" date="2020-07" db="EMBL/GenBank/DDBJ databases">
        <title>Genomic Encyclopedia of Type Strains, Phase IV (KMG-V): Genome sequencing to study the core and pangenomes of soil and plant-associated prokaryotes.</title>
        <authorList>
            <person name="Whitman W."/>
        </authorList>
    </citation>
    <scope>NUCLEOTIDE SEQUENCE [LARGE SCALE GENOMIC DNA]</scope>
    <source>
        <strain evidence="1 2">AN3</strain>
    </source>
</reference>
<dbReference type="Proteomes" id="UP000549052">
    <property type="component" value="Unassembled WGS sequence"/>
</dbReference>